<evidence type="ECO:0000313" key="1">
    <source>
        <dbReference type="EMBL" id="JAH81603.1"/>
    </source>
</evidence>
<organism evidence="1">
    <name type="scientific">Anguilla anguilla</name>
    <name type="common">European freshwater eel</name>
    <name type="synonym">Muraena anguilla</name>
    <dbReference type="NCBI Taxonomy" id="7936"/>
    <lineage>
        <taxon>Eukaryota</taxon>
        <taxon>Metazoa</taxon>
        <taxon>Chordata</taxon>
        <taxon>Craniata</taxon>
        <taxon>Vertebrata</taxon>
        <taxon>Euteleostomi</taxon>
        <taxon>Actinopterygii</taxon>
        <taxon>Neopterygii</taxon>
        <taxon>Teleostei</taxon>
        <taxon>Anguilliformes</taxon>
        <taxon>Anguillidae</taxon>
        <taxon>Anguilla</taxon>
    </lineage>
</organism>
<protein>
    <submittedName>
        <fullName evidence="1">Uncharacterized protein</fullName>
    </submittedName>
</protein>
<dbReference type="EMBL" id="GBXM01026974">
    <property type="protein sequence ID" value="JAH81603.1"/>
    <property type="molecule type" value="Transcribed_RNA"/>
</dbReference>
<reference evidence="1" key="1">
    <citation type="submission" date="2014-11" db="EMBL/GenBank/DDBJ databases">
        <authorList>
            <person name="Amaro Gonzalez C."/>
        </authorList>
    </citation>
    <scope>NUCLEOTIDE SEQUENCE</scope>
</reference>
<dbReference type="AlphaFoldDB" id="A0A0E9VWF5"/>
<accession>A0A0E9VWF5</accession>
<name>A0A0E9VWF5_ANGAN</name>
<proteinExistence type="predicted"/>
<reference evidence="1" key="2">
    <citation type="journal article" date="2015" name="Fish Shellfish Immunol.">
        <title>Early steps in the European eel (Anguilla anguilla)-Vibrio vulnificus interaction in the gills: Role of the RtxA13 toxin.</title>
        <authorList>
            <person name="Callol A."/>
            <person name="Pajuelo D."/>
            <person name="Ebbesson L."/>
            <person name="Teles M."/>
            <person name="MacKenzie S."/>
            <person name="Amaro C."/>
        </authorList>
    </citation>
    <scope>NUCLEOTIDE SEQUENCE</scope>
</reference>
<sequence length="29" mass="3489">MSHIPFLNLLTHSYMQKNMQCLSTNFLIY</sequence>